<evidence type="ECO:0000313" key="6">
    <source>
        <dbReference type="EMBL" id="TAA75354.1"/>
    </source>
</evidence>
<evidence type="ECO:0000313" key="5">
    <source>
        <dbReference type="EMBL" id="TAA74367.1"/>
    </source>
</evidence>
<comment type="caution">
    <text evidence="5">The sequence shown here is derived from an EMBL/GenBank/DDBJ whole genome shotgun (WGS) entry which is preliminary data.</text>
</comment>
<evidence type="ECO:0000313" key="8">
    <source>
        <dbReference type="EMBL" id="TAA75543.1"/>
    </source>
</evidence>
<organism evidence="5 9">
    <name type="scientific">Candidatus Electronema aureum</name>
    <dbReference type="NCBI Taxonomy" id="2005002"/>
    <lineage>
        <taxon>Bacteria</taxon>
        <taxon>Pseudomonadati</taxon>
        <taxon>Thermodesulfobacteriota</taxon>
        <taxon>Desulfobulbia</taxon>
        <taxon>Desulfobulbales</taxon>
        <taxon>Desulfobulbaceae</taxon>
        <taxon>Candidatus Electronema</taxon>
    </lineage>
</organism>
<name>A0A521G024_9BACT</name>
<protein>
    <recommendedName>
        <fullName evidence="10">IS982 family transposase</fullName>
    </recommendedName>
</protein>
<dbReference type="EMBL" id="NQJD01000070">
    <property type="protein sequence ID" value="TAA73697.1"/>
    <property type="molecule type" value="Genomic_DNA"/>
</dbReference>
<gene>
    <name evidence="7" type="ORF">CDV28_1061</name>
    <name evidence="8" type="ORF">CDV28_10698</name>
    <name evidence="6" type="ORF">CDV28_1071</name>
    <name evidence="5" type="ORF">CDV28_1281</name>
    <name evidence="4" type="ORF">CDV28_13031</name>
    <name evidence="3" type="ORF">CDV28_1315</name>
    <name evidence="2" type="ORF">CDV28_15813</name>
    <name evidence="1" type="ORF">CDV28_1707</name>
</gene>
<sequence>RLIRKILAHTVCVFLNLVYNRPPLDLDGLIAA</sequence>
<reference evidence="5 9" key="1">
    <citation type="submission" date="2017-07" db="EMBL/GenBank/DDBJ databases">
        <title>The cable genome - Insights into the physiology and evolution of filamentous bacteria capable of sulfide oxidation via long distance electron transfer.</title>
        <authorList>
            <person name="Thorup C."/>
            <person name="Bjerg J.T."/>
            <person name="Schreiber L."/>
            <person name="Nielsen L.P."/>
            <person name="Kjeldsen K.U."/>
            <person name="Boesen T."/>
            <person name="Boggild A."/>
            <person name="Meysman F."/>
            <person name="Geelhoed J."/>
            <person name="Schramm A."/>
        </authorList>
    </citation>
    <scope>NUCLEOTIDE SEQUENCE [LARGE SCALE GENOMIC DNA]</scope>
    <source>
        <strain evidence="5">GS</strain>
    </source>
</reference>
<evidence type="ECO:0000313" key="4">
    <source>
        <dbReference type="EMBL" id="TAA74335.1"/>
    </source>
</evidence>
<proteinExistence type="predicted"/>
<evidence type="ECO:0008006" key="10">
    <source>
        <dbReference type="Google" id="ProtNLM"/>
    </source>
</evidence>
<evidence type="ECO:0000313" key="7">
    <source>
        <dbReference type="EMBL" id="TAA75446.1"/>
    </source>
</evidence>
<evidence type="ECO:0000313" key="3">
    <source>
        <dbReference type="EMBL" id="TAA74305.1"/>
    </source>
</evidence>
<dbReference type="EMBL" id="NQJD01000007">
    <property type="protein sequence ID" value="TAA75354.1"/>
    <property type="molecule type" value="Genomic_DNA"/>
</dbReference>
<dbReference type="EMBL" id="NQJD01000006">
    <property type="protein sequence ID" value="TAA75543.1"/>
    <property type="molecule type" value="Genomic_DNA"/>
</dbReference>
<dbReference type="EMBL" id="NQJD01000006">
    <property type="protein sequence ID" value="TAA75446.1"/>
    <property type="molecule type" value="Genomic_DNA"/>
</dbReference>
<dbReference type="EMBL" id="NQJD01000028">
    <property type="protein sequence ID" value="TAA74367.1"/>
    <property type="molecule type" value="Genomic_DNA"/>
</dbReference>
<evidence type="ECO:0000313" key="1">
    <source>
        <dbReference type="EMBL" id="TAA73697.1"/>
    </source>
</evidence>
<dbReference type="AlphaFoldDB" id="A0A521G024"/>
<evidence type="ECO:0000313" key="2">
    <source>
        <dbReference type="EMBL" id="TAA73815.1"/>
    </source>
</evidence>
<accession>A0A521G024</accession>
<dbReference type="EMBL" id="NQJD01000058">
    <property type="protein sequence ID" value="TAA73815.1"/>
    <property type="molecule type" value="Genomic_DNA"/>
</dbReference>
<dbReference type="EMBL" id="NQJD01000031">
    <property type="protein sequence ID" value="TAA74305.1"/>
    <property type="molecule type" value="Genomic_DNA"/>
</dbReference>
<keyword evidence="9" id="KW-1185">Reference proteome</keyword>
<feature type="non-terminal residue" evidence="5">
    <location>
        <position position="1"/>
    </location>
</feature>
<dbReference type="Proteomes" id="UP000316238">
    <property type="component" value="Unassembled WGS sequence"/>
</dbReference>
<dbReference type="EMBL" id="NQJD01000030">
    <property type="protein sequence ID" value="TAA74335.1"/>
    <property type="molecule type" value="Genomic_DNA"/>
</dbReference>
<evidence type="ECO:0000313" key="9">
    <source>
        <dbReference type="Proteomes" id="UP000316238"/>
    </source>
</evidence>